<evidence type="ECO:0000256" key="2">
    <source>
        <dbReference type="SAM" id="Phobius"/>
    </source>
</evidence>
<keyword evidence="2" id="KW-1133">Transmembrane helix</keyword>
<gene>
    <name evidence="3" type="ORF">V7x_30590</name>
</gene>
<accession>A0A5C6G0S3</accession>
<dbReference type="AlphaFoldDB" id="A0A5C6G0S3"/>
<protein>
    <submittedName>
        <fullName evidence="3">Uncharacterized protein</fullName>
    </submittedName>
</protein>
<feature type="region of interest" description="Disordered" evidence="1">
    <location>
        <begin position="699"/>
        <end position="730"/>
    </location>
</feature>
<reference evidence="3 4" key="1">
    <citation type="submission" date="2019-02" db="EMBL/GenBank/DDBJ databases">
        <title>Deep-cultivation of Planctomycetes and their phenomic and genomic characterization uncovers novel biology.</title>
        <authorList>
            <person name="Wiegand S."/>
            <person name="Jogler M."/>
            <person name="Boedeker C."/>
            <person name="Pinto D."/>
            <person name="Vollmers J."/>
            <person name="Rivas-Marin E."/>
            <person name="Kohn T."/>
            <person name="Peeters S.H."/>
            <person name="Heuer A."/>
            <person name="Rast P."/>
            <person name="Oberbeckmann S."/>
            <person name="Bunk B."/>
            <person name="Jeske O."/>
            <person name="Meyerdierks A."/>
            <person name="Storesund J.E."/>
            <person name="Kallscheuer N."/>
            <person name="Luecker S."/>
            <person name="Lage O.M."/>
            <person name="Pohl T."/>
            <person name="Merkel B.J."/>
            <person name="Hornburger P."/>
            <person name="Mueller R.-W."/>
            <person name="Bruemmer F."/>
            <person name="Labrenz M."/>
            <person name="Spormann A.M."/>
            <person name="Op Den Camp H."/>
            <person name="Overmann J."/>
            <person name="Amann R."/>
            <person name="Jetten M.S.M."/>
            <person name="Mascher T."/>
            <person name="Medema M.H."/>
            <person name="Devos D.P."/>
            <person name="Kaster A.-K."/>
            <person name="Ovreas L."/>
            <person name="Rohde M."/>
            <person name="Galperin M.Y."/>
            <person name="Jogler C."/>
        </authorList>
    </citation>
    <scope>NUCLEOTIDE SEQUENCE [LARGE SCALE GENOMIC DNA]</scope>
    <source>
        <strain evidence="3 4">V7</strain>
    </source>
</reference>
<dbReference type="Proteomes" id="UP000316476">
    <property type="component" value="Unassembled WGS sequence"/>
</dbReference>
<feature type="transmembrane region" description="Helical" evidence="2">
    <location>
        <begin position="544"/>
        <end position="566"/>
    </location>
</feature>
<dbReference type="PROSITE" id="PS51257">
    <property type="entry name" value="PROKAR_LIPOPROTEIN"/>
    <property type="match status" value="1"/>
</dbReference>
<sequence length="882" mass="98050">MKSNRVETGGRPVDRWRGSVTASLIFLACGCVAAIADGQSNNAPNVVNSRFPISGAPASNQRFQRIRLPRAANTALGFSVVVTIPEFNEAGYLPVDVTLRSPRAFPADRSFVLRLEQQPADVIPATNLVQIDIPIRVAERSQFVNVHHAVPRYTWNRPMTVTLMESGMPIPGCQATLTGPVNGQSQMIREATSRERLVRPLWISSTASAPNNQWIESSPYVIDDLDPDSTRGRLMRLLAMRSRMPQDRWGWTRIDAAMAFADWRIYNRFSYVTLGDATLGTLAKDRVDRITPLSDWVLSGGALVVLDSPSVQETLATLGLGDGRVAERDPPSVDWTPVNAAKSAAQQMLEPSIENWVLLTDGLPPQADAMQTDSQMNPASYGQYTETINPMVPMTGFEEFGGRALPVLDKQGRRIRLPADLRDAVIALQSDIDADRQLFLQSGDTKWFRVGAGELVVIPDKRRPYSAIDLSWPVVQAQLATLDHVPIVRRGVDPLIGDQRYFRWLIPGVSQPPVYAFIGFLSVFVICVGPLSYYWTSKTGRLHLMYAIAPVLALGTTGALLAYGVISDGFDVTARARQITVVDGVSGHATQRDRVTYFAGMQPSDDLKFLASDEVYPYRQGGQRTMHQIAQDSFRNVPTVLIDDEYQHFDSQFLPSRDQRQFVAQRVVRDLGKLSWVRPPGLEIRPVLEVLETVQQQLDPMSDNSSDEGESQPDVQPAEPMPASPPPVLSNGLPWKLQNLVIRGDDNRYWYVPVVKAGEEIELRQLKDSEIGKALGMVFRQQRLSGSYEMVDRSRSSSTYGRTATRYRDLIYDVIQSGVFGRADLTRYQDGALERELQEQLLFQSALQPNQFVGLAPITRSAIALDDVEVVESIHFVMGTLP</sequence>
<comment type="caution">
    <text evidence="3">The sequence shown here is derived from an EMBL/GenBank/DDBJ whole genome shotgun (WGS) entry which is preliminary data.</text>
</comment>
<evidence type="ECO:0000256" key="1">
    <source>
        <dbReference type="SAM" id="MobiDB-lite"/>
    </source>
</evidence>
<name>A0A5C6G0S3_9PLAN</name>
<evidence type="ECO:0000313" key="3">
    <source>
        <dbReference type="EMBL" id="TWU67485.1"/>
    </source>
</evidence>
<organism evidence="3 4">
    <name type="scientific">Crateriforma conspicua</name>
    <dbReference type="NCBI Taxonomy" id="2527996"/>
    <lineage>
        <taxon>Bacteria</taxon>
        <taxon>Pseudomonadati</taxon>
        <taxon>Planctomycetota</taxon>
        <taxon>Planctomycetia</taxon>
        <taxon>Planctomycetales</taxon>
        <taxon>Planctomycetaceae</taxon>
        <taxon>Crateriforma</taxon>
    </lineage>
</organism>
<keyword evidence="2" id="KW-0472">Membrane</keyword>
<keyword evidence="2" id="KW-0812">Transmembrane</keyword>
<feature type="transmembrane region" description="Helical" evidence="2">
    <location>
        <begin position="514"/>
        <end position="535"/>
    </location>
</feature>
<evidence type="ECO:0000313" key="4">
    <source>
        <dbReference type="Proteomes" id="UP000316476"/>
    </source>
</evidence>
<dbReference type="EMBL" id="SJPZ01000001">
    <property type="protein sequence ID" value="TWU67485.1"/>
    <property type="molecule type" value="Genomic_DNA"/>
</dbReference>
<proteinExistence type="predicted"/>
<feature type="compositionally biased region" description="Pro residues" evidence="1">
    <location>
        <begin position="719"/>
        <end position="728"/>
    </location>
</feature>